<dbReference type="SUPFAM" id="SSF48452">
    <property type="entry name" value="TPR-like"/>
    <property type="match status" value="1"/>
</dbReference>
<accession>A0A8J3VCG8</accession>
<dbReference type="EMBL" id="BONV01000053">
    <property type="protein sequence ID" value="GIG84479.1"/>
    <property type="molecule type" value="Genomic_DNA"/>
</dbReference>
<comment type="caution">
    <text evidence="2">The sequence shown here is derived from an EMBL/GenBank/DDBJ whole genome shotgun (WGS) entry which is preliminary data.</text>
</comment>
<dbReference type="GO" id="GO:0003677">
    <property type="term" value="F:DNA binding"/>
    <property type="evidence" value="ECO:0007669"/>
    <property type="project" value="InterPro"/>
</dbReference>
<dbReference type="PANTHER" id="PTHR47691:SF3">
    <property type="entry name" value="HTH-TYPE TRANSCRIPTIONAL REGULATOR RV0890C-RELATED"/>
    <property type="match status" value="1"/>
</dbReference>
<dbReference type="AlphaFoldDB" id="A0A8J3VCG8"/>
<dbReference type="InterPro" id="IPR027417">
    <property type="entry name" value="P-loop_NTPase"/>
</dbReference>
<dbReference type="RefSeq" id="WP_203887752.1">
    <property type="nucleotide sequence ID" value="NZ_BAABHH010000035.1"/>
</dbReference>
<gene>
    <name evidence="2" type="ORF">Pka01_76060</name>
</gene>
<dbReference type="PRINTS" id="PR00038">
    <property type="entry name" value="HTHLUXR"/>
</dbReference>
<evidence type="ECO:0000259" key="1">
    <source>
        <dbReference type="PROSITE" id="PS50043"/>
    </source>
</evidence>
<dbReference type="InterPro" id="IPR002182">
    <property type="entry name" value="NB-ARC"/>
</dbReference>
<evidence type="ECO:0000313" key="3">
    <source>
        <dbReference type="Proteomes" id="UP000630097"/>
    </source>
</evidence>
<dbReference type="SUPFAM" id="SSF52540">
    <property type="entry name" value="P-loop containing nucleoside triphosphate hydrolases"/>
    <property type="match status" value="1"/>
</dbReference>
<dbReference type="InterPro" id="IPR016032">
    <property type="entry name" value="Sig_transdc_resp-reg_C-effctor"/>
</dbReference>
<protein>
    <submittedName>
        <fullName evidence="2">LuxR family transcriptional regulator</fullName>
    </submittedName>
</protein>
<dbReference type="InterPro" id="IPR036388">
    <property type="entry name" value="WH-like_DNA-bd_sf"/>
</dbReference>
<dbReference type="Gene3D" id="3.40.50.300">
    <property type="entry name" value="P-loop containing nucleotide triphosphate hydrolases"/>
    <property type="match status" value="1"/>
</dbReference>
<dbReference type="Proteomes" id="UP000630097">
    <property type="component" value="Unassembled WGS sequence"/>
</dbReference>
<dbReference type="PROSITE" id="PS00622">
    <property type="entry name" value="HTH_LUXR_1"/>
    <property type="match status" value="1"/>
</dbReference>
<dbReference type="PROSITE" id="PS50043">
    <property type="entry name" value="HTH_LUXR_2"/>
    <property type="match status" value="1"/>
</dbReference>
<dbReference type="Gene3D" id="1.10.10.10">
    <property type="entry name" value="Winged helix-like DNA-binding domain superfamily/Winged helix DNA-binding domain"/>
    <property type="match status" value="1"/>
</dbReference>
<dbReference type="GO" id="GO:0043531">
    <property type="term" value="F:ADP binding"/>
    <property type="evidence" value="ECO:0007669"/>
    <property type="project" value="InterPro"/>
</dbReference>
<dbReference type="PRINTS" id="PR00364">
    <property type="entry name" value="DISEASERSIST"/>
</dbReference>
<dbReference type="Pfam" id="PF00931">
    <property type="entry name" value="NB-ARC"/>
    <property type="match status" value="1"/>
</dbReference>
<dbReference type="Gene3D" id="1.25.40.10">
    <property type="entry name" value="Tetratricopeptide repeat domain"/>
    <property type="match status" value="1"/>
</dbReference>
<sequence>MATMARPPRPSGNLPAEVTSFIGRRRELAEVRKKLTQARLVSLIGPGGVGKTRLALRMATDLGRGFPGGAWLVELAEVRDPARVGDVVTAALDLRDQAATEPLAHLRAYLRDKKLLLVMDNCEHLLEAAARLMTEIMRAAPSVRVIATSREPLSVPGEHVVPVPPLELPSAHAAASLARLRENEAVMLFAERAAAGSGRFQLTAANQAAVVDLCRRLDGLPLAIELAAVRTRVLTVEQILDRLTDRFGLLTGGGRAALPRHQTLRTTIDWSHDLLAAGEQTLLRRLCVFAGRFTLEDIESVCTSDDVPPTRALDVLTSLVDKSLVMKEDAKSLACYRLHETMREYAGLKLREAGEEESIQRRCAEYYRSRCQRSAAEARYRLAEWLEWMDLEIDNVRSVLRRCLTHKDFPGGIALAHSLGWYWMTRATSEGIRWFDELLADGDGNPRAHAQAYFMRGFLAVLQSDPSAARPALERAVTAAEEAGQLSLLSQSLSLASIAANMAGDRTRTRRLVDDAQAVTTGLDDLPATLMLLQSRALNGLFDGDLDAVRSASSEGARLSREAGDLYSLGMMLMNLGFATLIAGDLDESKPLFAEALRIAHRIDDRVAQYCLLDALGCHAASSGHTRLAARLLGAAETVRKGVGASVMSFLAPLLTQAEESVTATLGAPEFEAEYKAGKRLSRDAAVGLALGEPAHAAAAASDDAAAAPLGKREAEVARLVADGLSNKQIGARLFISEHTVDSHVRNILNKLGFNSRTQIAVWTASSNQ</sequence>
<name>A0A8J3VCG8_9ACTN</name>
<proteinExistence type="predicted"/>
<dbReference type="InterPro" id="IPR000792">
    <property type="entry name" value="Tscrpt_reg_LuxR_C"/>
</dbReference>
<dbReference type="CDD" id="cd06170">
    <property type="entry name" value="LuxR_C_like"/>
    <property type="match status" value="1"/>
</dbReference>
<dbReference type="GO" id="GO:0006355">
    <property type="term" value="P:regulation of DNA-templated transcription"/>
    <property type="evidence" value="ECO:0007669"/>
    <property type="project" value="InterPro"/>
</dbReference>
<feature type="domain" description="HTH luxR-type" evidence="1">
    <location>
        <begin position="703"/>
        <end position="768"/>
    </location>
</feature>
<organism evidence="2 3">
    <name type="scientific">Planotetraspora kaengkrachanensis</name>
    <dbReference type="NCBI Taxonomy" id="575193"/>
    <lineage>
        <taxon>Bacteria</taxon>
        <taxon>Bacillati</taxon>
        <taxon>Actinomycetota</taxon>
        <taxon>Actinomycetes</taxon>
        <taxon>Streptosporangiales</taxon>
        <taxon>Streptosporangiaceae</taxon>
        <taxon>Planotetraspora</taxon>
    </lineage>
</organism>
<dbReference type="Pfam" id="PF00196">
    <property type="entry name" value="GerE"/>
    <property type="match status" value="1"/>
</dbReference>
<dbReference type="SUPFAM" id="SSF46894">
    <property type="entry name" value="C-terminal effector domain of the bipartite response regulators"/>
    <property type="match status" value="1"/>
</dbReference>
<dbReference type="InterPro" id="IPR011990">
    <property type="entry name" value="TPR-like_helical_dom_sf"/>
</dbReference>
<evidence type="ECO:0000313" key="2">
    <source>
        <dbReference type="EMBL" id="GIG84479.1"/>
    </source>
</evidence>
<dbReference type="InterPro" id="IPR058852">
    <property type="entry name" value="HTH_77"/>
</dbReference>
<keyword evidence="3" id="KW-1185">Reference proteome</keyword>
<reference evidence="2 3" key="1">
    <citation type="submission" date="2021-01" db="EMBL/GenBank/DDBJ databases">
        <title>Whole genome shotgun sequence of Planotetraspora kaengkrachanensis NBRC 104272.</title>
        <authorList>
            <person name="Komaki H."/>
            <person name="Tamura T."/>
        </authorList>
    </citation>
    <scope>NUCLEOTIDE SEQUENCE [LARGE SCALE GENOMIC DNA]</scope>
    <source>
        <strain evidence="2 3">NBRC 104272</strain>
    </source>
</reference>
<dbReference type="PANTHER" id="PTHR47691">
    <property type="entry name" value="REGULATOR-RELATED"/>
    <property type="match status" value="1"/>
</dbReference>
<dbReference type="Pfam" id="PF25872">
    <property type="entry name" value="HTH_77"/>
    <property type="match status" value="1"/>
</dbReference>
<dbReference type="SMART" id="SM00421">
    <property type="entry name" value="HTH_LUXR"/>
    <property type="match status" value="1"/>
</dbReference>